<evidence type="ECO:0000313" key="1">
    <source>
        <dbReference type="EMBL" id="WMD23909.1"/>
    </source>
</evidence>
<accession>A0ABY9MAC9</accession>
<dbReference type="Pfam" id="PF07799">
    <property type="entry name" value="DUF1643"/>
    <property type="match status" value="1"/>
</dbReference>
<reference evidence="1 2" key="1">
    <citation type="submission" date="2023-08" db="EMBL/GenBank/DDBJ databases">
        <title>Achromobacter seleniivolatilans sp. nov., isolated from seleniferous soil.</title>
        <authorList>
            <person name="Zhang S."/>
            <person name="Li K."/>
            <person name="Peng J."/>
            <person name="Zhao Q."/>
            <person name="Wang H."/>
            <person name="Guo Y."/>
        </authorList>
    </citation>
    <scope>NUCLEOTIDE SEQUENCE [LARGE SCALE GENOMIC DNA]</scope>
    <source>
        <strain evidence="1 2">R39</strain>
        <plasmid evidence="1 2">unnamed</plasmid>
    </source>
</reference>
<dbReference type="EMBL" id="CP132977">
    <property type="protein sequence ID" value="WMD23909.1"/>
    <property type="molecule type" value="Genomic_DNA"/>
</dbReference>
<dbReference type="Proteomes" id="UP001234798">
    <property type="component" value="Plasmid unnamed"/>
</dbReference>
<sequence>MSSAVLSPCEKYRYRLDREVQTSGDVFGFFGVNPSTADEKLDDQTVKKMRGFTQRNGGRRFIVGNVFSLRAADVSELSRASAVCGPDHMRHLQKIVAEADILVPCWGSRGKMPRALWPQLEEMLALLRASGKPIKHLGLTQSGDPRHPVMLGYDTPLVLWR</sequence>
<organism evidence="1 2">
    <name type="scientific">Achromobacter seleniivolatilans</name>
    <dbReference type="NCBI Taxonomy" id="3047478"/>
    <lineage>
        <taxon>Bacteria</taxon>
        <taxon>Pseudomonadati</taxon>
        <taxon>Pseudomonadota</taxon>
        <taxon>Betaproteobacteria</taxon>
        <taxon>Burkholderiales</taxon>
        <taxon>Alcaligenaceae</taxon>
        <taxon>Achromobacter</taxon>
    </lineage>
</organism>
<keyword evidence="2" id="KW-1185">Reference proteome</keyword>
<keyword evidence="1" id="KW-0614">Plasmid</keyword>
<proteinExistence type="predicted"/>
<name>A0ABY9MAC9_9BURK</name>
<dbReference type="RefSeq" id="WP_306951809.1">
    <property type="nucleotide sequence ID" value="NZ_CP132977.1"/>
</dbReference>
<gene>
    <name evidence="1" type="ORF">RAS12_30215</name>
</gene>
<dbReference type="InterPro" id="IPR012441">
    <property type="entry name" value="DUF1643"/>
</dbReference>
<geneLocation type="plasmid" evidence="1 2">
    <name>unnamed</name>
</geneLocation>
<protein>
    <submittedName>
        <fullName evidence="1">DUF1643 domain-containing protein</fullName>
    </submittedName>
</protein>
<evidence type="ECO:0000313" key="2">
    <source>
        <dbReference type="Proteomes" id="UP001234798"/>
    </source>
</evidence>